<reference evidence="1" key="1">
    <citation type="submission" date="2022-10" db="EMBL/GenBank/DDBJ databases">
        <title>Determination and structural analysis of whole genome sequence of Sarocladium strictum F4-1.</title>
        <authorList>
            <person name="Hu L."/>
            <person name="Jiang Y."/>
        </authorList>
    </citation>
    <scope>NUCLEOTIDE SEQUENCE</scope>
    <source>
        <strain evidence="1">F4-1</strain>
    </source>
</reference>
<keyword evidence="2" id="KW-1185">Reference proteome</keyword>
<accession>A0AA39GM89</accession>
<proteinExistence type="predicted"/>
<sequence length="183" mass="19741">MVRSSNIISAVTAALTAGVLAEYRIYYGLDTAFGGDQGSFYDATLFLMPGNAEPSCGDIEDNTVKRIVTAGTGDLTETGGFVCEGCDMGSKEVWNFEIDRLEFEDSDEHPKTSEHPGVITLYPSDTKGVFDIVHFDEPDGEIVGNGGTCTQTESSNADTFECLHFGSWSGVHLFTCDGDVYDE</sequence>
<gene>
    <name evidence="1" type="ORF">NLU13_3558</name>
</gene>
<name>A0AA39GM89_SARSR</name>
<dbReference type="AlphaFoldDB" id="A0AA39GM89"/>
<evidence type="ECO:0000313" key="2">
    <source>
        <dbReference type="Proteomes" id="UP001175261"/>
    </source>
</evidence>
<organism evidence="1 2">
    <name type="scientific">Sarocladium strictum</name>
    <name type="common">Black bundle disease fungus</name>
    <name type="synonym">Acremonium strictum</name>
    <dbReference type="NCBI Taxonomy" id="5046"/>
    <lineage>
        <taxon>Eukaryota</taxon>
        <taxon>Fungi</taxon>
        <taxon>Dikarya</taxon>
        <taxon>Ascomycota</taxon>
        <taxon>Pezizomycotina</taxon>
        <taxon>Sordariomycetes</taxon>
        <taxon>Hypocreomycetidae</taxon>
        <taxon>Hypocreales</taxon>
        <taxon>Sarocladiaceae</taxon>
        <taxon>Sarocladium</taxon>
    </lineage>
</organism>
<dbReference type="EMBL" id="JAPDFR010000002">
    <property type="protein sequence ID" value="KAK0389985.1"/>
    <property type="molecule type" value="Genomic_DNA"/>
</dbReference>
<comment type="caution">
    <text evidence="1">The sequence shown here is derived from an EMBL/GenBank/DDBJ whole genome shotgun (WGS) entry which is preliminary data.</text>
</comment>
<dbReference type="Proteomes" id="UP001175261">
    <property type="component" value="Unassembled WGS sequence"/>
</dbReference>
<protein>
    <submittedName>
        <fullName evidence="1">Uncharacterized protein</fullName>
    </submittedName>
</protein>
<evidence type="ECO:0000313" key="1">
    <source>
        <dbReference type="EMBL" id="KAK0389985.1"/>
    </source>
</evidence>